<dbReference type="EMBL" id="AFFK01020672">
    <property type="status" value="NOT_ANNOTATED_CDS"/>
    <property type="molecule type" value="Genomic_DNA"/>
</dbReference>
<reference evidence="7" key="1">
    <citation type="submission" date="2011-05" db="EMBL/GenBank/DDBJ databases">
        <authorList>
            <person name="Richards S.R."/>
            <person name="Qu J."/>
            <person name="Jiang H."/>
            <person name="Jhangiani S.N."/>
            <person name="Agravi P."/>
            <person name="Goodspeed R."/>
            <person name="Gross S."/>
            <person name="Mandapat C."/>
            <person name="Jackson L."/>
            <person name="Mathew T."/>
            <person name="Pu L."/>
            <person name="Thornton R."/>
            <person name="Saada N."/>
            <person name="Wilczek-Boney K.B."/>
            <person name="Lee S."/>
            <person name="Kovar C."/>
            <person name="Wu Y."/>
            <person name="Scherer S.E."/>
            <person name="Worley K.C."/>
            <person name="Muzny D.M."/>
            <person name="Gibbs R."/>
        </authorList>
    </citation>
    <scope>NUCLEOTIDE SEQUENCE</scope>
    <source>
        <strain evidence="7">Brora</strain>
    </source>
</reference>
<keyword evidence="2 5" id="KW-0812">Transmembrane</keyword>
<evidence type="ECO:0000256" key="3">
    <source>
        <dbReference type="ARBA" id="ARBA00022989"/>
    </source>
</evidence>
<keyword evidence="4 5" id="KW-0472">Membrane</keyword>
<dbReference type="PANTHER" id="PTHR46474:SF1">
    <property type="entry name" value="TWO PORE CHANNEL PROTEIN 1"/>
    <property type="match status" value="1"/>
</dbReference>
<name>T1J0T3_STRMM</name>
<dbReference type="PANTHER" id="PTHR46474">
    <property type="entry name" value="TWO PORE CALCIUM CHANNEL PROTEIN 1"/>
    <property type="match status" value="1"/>
</dbReference>
<evidence type="ECO:0000256" key="1">
    <source>
        <dbReference type="ARBA" id="ARBA00004141"/>
    </source>
</evidence>
<feature type="transmembrane region" description="Helical" evidence="5">
    <location>
        <begin position="92"/>
        <end position="110"/>
    </location>
</feature>
<organism evidence="6 7">
    <name type="scientific">Strigamia maritima</name>
    <name type="common">European centipede</name>
    <name type="synonym">Geophilus maritimus</name>
    <dbReference type="NCBI Taxonomy" id="126957"/>
    <lineage>
        <taxon>Eukaryota</taxon>
        <taxon>Metazoa</taxon>
        <taxon>Ecdysozoa</taxon>
        <taxon>Arthropoda</taxon>
        <taxon>Myriapoda</taxon>
        <taxon>Chilopoda</taxon>
        <taxon>Pleurostigmophora</taxon>
        <taxon>Geophilomorpha</taxon>
        <taxon>Linotaeniidae</taxon>
        <taxon>Strigamia</taxon>
    </lineage>
</organism>
<keyword evidence="3 5" id="KW-1133">Transmembrane helix</keyword>
<dbReference type="SUPFAM" id="SSF47473">
    <property type="entry name" value="EF-hand"/>
    <property type="match status" value="1"/>
</dbReference>
<dbReference type="Gene3D" id="1.10.238.10">
    <property type="entry name" value="EF-hand"/>
    <property type="match status" value="1"/>
</dbReference>
<evidence type="ECO:0000256" key="4">
    <source>
        <dbReference type="ARBA" id="ARBA00023136"/>
    </source>
</evidence>
<dbReference type="STRING" id="126957.T1J0T3"/>
<dbReference type="Proteomes" id="UP000014500">
    <property type="component" value="Unassembled WGS sequence"/>
</dbReference>
<evidence type="ECO:0000256" key="2">
    <source>
        <dbReference type="ARBA" id="ARBA00022692"/>
    </source>
</evidence>
<dbReference type="InterPro" id="IPR028801">
    <property type="entry name" value="TPC1_animal"/>
</dbReference>
<sequence>MFQCSFHVSFRHFEGLMKFFTPKKSRRDIYLAFKVLDINQVGTIQLDEFYQVYIASAYIWKAKRVEVLWFRYLCEPFQSAINAIHKFVTWQWFEYIMFVIIFLNGIWVVIETIQIQNGRKFLADWSDIMFLSSNFFIITH</sequence>
<evidence type="ECO:0000256" key="5">
    <source>
        <dbReference type="SAM" id="Phobius"/>
    </source>
</evidence>
<dbReference type="GO" id="GO:0022832">
    <property type="term" value="F:voltage-gated channel activity"/>
    <property type="evidence" value="ECO:0007669"/>
    <property type="project" value="InterPro"/>
</dbReference>
<accession>T1J0T3</accession>
<keyword evidence="7" id="KW-1185">Reference proteome</keyword>
<evidence type="ECO:0000313" key="7">
    <source>
        <dbReference type="Proteomes" id="UP000014500"/>
    </source>
</evidence>
<dbReference type="EnsemblMetazoa" id="SMAR007141-RA">
    <property type="protein sequence ID" value="SMAR007141-PA"/>
    <property type="gene ID" value="SMAR007141"/>
</dbReference>
<dbReference type="HOGENOM" id="CLU_1837607_0_0_1"/>
<comment type="subcellular location">
    <subcellularLocation>
        <location evidence="1">Membrane</location>
        <topology evidence="1">Multi-pass membrane protein</topology>
    </subcellularLocation>
</comment>
<dbReference type="GO" id="GO:0010008">
    <property type="term" value="C:endosome membrane"/>
    <property type="evidence" value="ECO:0007669"/>
    <property type="project" value="TreeGrafter"/>
</dbReference>
<dbReference type="AlphaFoldDB" id="T1J0T3"/>
<dbReference type="GO" id="GO:0005765">
    <property type="term" value="C:lysosomal membrane"/>
    <property type="evidence" value="ECO:0007669"/>
    <property type="project" value="InterPro"/>
</dbReference>
<evidence type="ECO:0008006" key="8">
    <source>
        <dbReference type="Google" id="ProtNLM"/>
    </source>
</evidence>
<reference evidence="6" key="2">
    <citation type="submission" date="2015-02" db="UniProtKB">
        <authorList>
            <consortium name="EnsemblMetazoa"/>
        </authorList>
    </citation>
    <scope>IDENTIFICATION</scope>
</reference>
<protein>
    <recommendedName>
        <fullName evidence="8">EF-hand domain-containing protein</fullName>
    </recommendedName>
</protein>
<proteinExistence type="predicted"/>
<dbReference type="InterPro" id="IPR011992">
    <property type="entry name" value="EF-hand-dom_pair"/>
</dbReference>
<dbReference type="Gene3D" id="1.20.120.350">
    <property type="entry name" value="Voltage-gated potassium channels. Chain C"/>
    <property type="match status" value="1"/>
</dbReference>
<evidence type="ECO:0000313" key="6">
    <source>
        <dbReference type="EnsemblMetazoa" id="SMAR007141-PA"/>
    </source>
</evidence>
<dbReference type="InterPro" id="IPR027359">
    <property type="entry name" value="Volt_channel_dom_sf"/>
</dbReference>